<name>A0ABQ9V3T3_SAGOE</name>
<feature type="region of interest" description="Disordered" evidence="1">
    <location>
        <begin position="19"/>
        <end position="38"/>
    </location>
</feature>
<proteinExistence type="predicted"/>
<protein>
    <submittedName>
        <fullName evidence="2">Uncharacterized protein</fullName>
    </submittedName>
</protein>
<accession>A0ABQ9V3T3</accession>
<gene>
    <name evidence="2" type="ORF">P7K49_017229</name>
</gene>
<feature type="region of interest" description="Disordered" evidence="1">
    <location>
        <begin position="54"/>
        <end position="73"/>
    </location>
</feature>
<organism evidence="2 3">
    <name type="scientific">Saguinus oedipus</name>
    <name type="common">Cotton-top tamarin</name>
    <name type="synonym">Oedipomidas oedipus</name>
    <dbReference type="NCBI Taxonomy" id="9490"/>
    <lineage>
        <taxon>Eukaryota</taxon>
        <taxon>Metazoa</taxon>
        <taxon>Chordata</taxon>
        <taxon>Craniata</taxon>
        <taxon>Vertebrata</taxon>
        <taxon>Euteleostomi</taxon>
        <taxon>Mammalia</taxon>
        <taxon>Eutheria</taxon>
        <taxon>Euarchontoglires</taxon>
        <taxon>Primates</taxon>
        <taxon>Haplorrhini</taxon>
        <taxon>Platyrrhini</taxon>
        <taxon>Cebidae</taxon>
        <taxon>Callitrichinae</taxon>
        <taxon>Saguinus</taxon>
    </lineage>
</organism>
<dbReference type="EMBL" id="JASSZA010000008">
    <property type="protein sequence ID" value="KAK2103373.1"/>
    <property type="molecule type" value="Genomic_DNA"/>
</dbReference>
<comment type="caution">
    <text evidence="2">The sequence shown here is derived from an EMBL/GenBank/DDBJ whole genome shotgun (WGS) entry which is preliminary data.</text>
</comment>
<keyword evidence="3" id="KW-1185">Reference proteome</keyword>
<evidence type="ECO:0000313" key="3">
    <source>
        <dbReference type="Proteomes" id="UP001266305"/>
    </source>
</evidence>
<reference evidence="2 3" key="1">
    <citation type="submission" date="2023-05" db="EMBL/GenBank/DDBJ databases">
        <title>B98-5 Cell Line De Novo Hybrid Assembly: An Optical Mapping Approach.</title>
        <authorList>
            <person name="Kananen K."/>
            <person name="Auerbach J.A."/>
            <person name="Kautto E."/>
            <person name="Blachly J.S."/>
        </authorList>
    </citation>
    <scope>NUCLEOTIDE SEQUENCE [LARGE SCALE GENOMIC DNA]</scope>
    <source>
        <strain evidence="2">B95-8</strain>
        <tissue evidence="2">Cell line</tissue>
    </source>
</reference>
<evidence type="ECO:0000313" key="2">
    <source>
        <dbReference type="EMBL" id="KAK2103373.1"/>
    </source>
</evidence>
<feature type="compositionally biased region" description="Polar residues" evidence="1">
    <location>
        <begin position="59"/>
        <end position="73"/>
    </location>
</feature>
<evidence type="ECO:0000256" key="1">
    <source>
        <dbReference type="SAM" id="MobiDB-lite"/>
    </source>
</evidence>
<sequence length="73" mass="7677">MQHSPESHGLGLGYRQWDDHLDRAGGTQSGADLASTGYGSLSSSAQLAALFPARGPSHSKLNSNIHPFLENSS</sequence>
<dbReference type="Proteomes" id="UP001266305">
    <property type="component" value="Unassembled WGS sequence"/>
</dbReference>